<dbReference type="SUPFAM" id="SSF47413">
    <property type="entry name" value="lambda repressor-like DNA-binding domains"/>
    <property type="match status" value="1"/>
</dbReference>
<dbReference type="PROSITE" id="PS50943">
    <property type="entry name" value="HTH_CROC1"/>
    <property type="match status" value="1"/>
</dbReference>
<dbReference type="CDD" id="cd00093">
    <property type="entry name" value="HTH_XRE"/>
    <property type="match status" value="1"/>
</dbReference>
<reference evidence="3 4" key="1">
    <citation type="submission" date="2015-09" db="EMBL/GenBank/DDBJ databases">
        <authorList>
            <consortium name="Pathogen Informatics"/>
        </authorList>
    </citation>
    <scope>NUCLEOTIDE SEQUENCE [LARGE SCALE GENOMIC DNA]</scope>
    <source>
        <strain evidence="3 4">2789STDY5834961</strain>
    </source>
</reference>
<dbReference type="InterPro" id="IPR001387">
    <property type="entry name" value="Cro/C1-type_HTH"/>
</dbReference>
<keyword evidence="1" id="KW-0238">DNA-binding</keyword>
<gene>
    <name evidence="3" type="ORF">ERS852573_01698</name>
</gene>
<feature type="domain" description="HTH cro/C1-type" evidence="2">
    <location>
        <begin position="8"/>
        <end position="62"/>
    </location>
</feature>
<dbReference type="PANTHER" id="PTHR46558">
    <property type="entry name" value="TRACRIPTIONAL REGULATORY PROTEIN-RELATED-RELATED"/>
    <property type="match status" value="1"/>
</dbReference>
<evidence type="ECO:0000259" key="2">
    <source>
        <dbReference type="PROSITE" id="PS50943"/>
    </source>
</evidence>
<sequence length="66" mass="7757">MEEFAKKIRKLRMSRNMSQKDLADLLNVDRTTVAGWETKDRMPDVFLLIRIADIFDTTLDELVGRE</sequence>
<dbReference type="Gene3D" id="1.10.260.40">
    <property type="entry name" value="lambda repressor-like DNA-binding domains"/>
    <property type="match status" value="1"/>
</dbReference>
<dbReference type="Pfam" id="PF01381">
    <property type="entry name" value="HTH_3"/>
    <property type="match status" value="1"/>
</dbReference>
<dbReference type="Proteomes" id="UP000095597">
    <property type="component" value="Unassembled WGS sequence"/>
</dbReference>
<evidence type="ECO:0000256" key="1">
    <source>
        <dbReference type="ARBA" id="ARBA00023125"/>
    </source>
</evidence>
<name>A0A173TQ57_9FIRM</name>
<evidence type="ECO:0000313" key="3">
    <source>
        <dbReference type="EMBL" id="CUN04953.1"/>
    </source>
</evidence>
<dbReference type="EMBL" id="CYXO01000009">
    <property type="protein sequence ID" value="CUN04953.1"/>
    <property type="molecule type" value="Genomic_DNA"/>
</dbReference>
<protein>
    <submittedName>
        <fullName evidence="3">Helix-turn-helix</fullName>
    </submittedName>
</protein>
<dbReference type="PANTHER" id="PTHR46558:SF14">
    <property type="entry name" value="HTH-TYPE TRANSCRIPTIONAL REGULATOR ANSR"/>
    <property type="match status" value="1"/>
</dbReference>
<dbReference type="AlphaFoldDB" id="A0A173TQ57"/>
<dbReference type="SMART" id="SM00530">
    <property type="entry name" value="HTH_XRE"/>
    <property type="match status" value="1"/>
</dbReference>
<proteinExistence type="predicted"/>
<evidence type="ECO:0000313" key="4">
    <source>
        <dbReference type="Proteomes" id="UP000095597"/>
    </source>
</evidence>
<dbReference type="InterPro" id="IPR010982">
    <property type="entry name" value="Lambda_DNA-bd_dom_sf"/>
</dbReference>
<dbReference type="OrthoDB" id="2222263at2"/>
<accession>A0A173TQ57</accession>
<dbReference type="RefSeq" id="WP_055214332.1">
    <property type="nucleotide sequence ID" value="NZ_CYXO01000009.1"/>
</dbReference>
<dbReference type="GO" id="GO:0003677">
    <property type="term" value="F:DNA binding"/>
    <property type="evidence" value="ECO:0007669"/>
    <property type="project" value="UniProtKB-KW"/>
</dbReference>
<organism evidence="3 4">
    <name type="scientific">Dorea longicatena</name>
    <dbReference type="NCBI Taxonomy" id="88431"/>
    <lineage>
        <taxon>Bacteria</taxon>
        <taxon>Bacillati</taxon>
        <taxon>Bacillota</taxon>
        <taxon>Clostridia</taxon>
        <taxon>Lachnospirales</taxon>
        <taxon>Lachnospiraceae</taxon>
        <taxon>Dorea</taxon>
    </lineage>
</organism>